<proteinExistence type="predicted"/>
<evidence type="ECO:0000313" key="2">
    <source>
        <dbReference type="EMBL" id="KAF3106431.1"/>
    </source>
</evidence>
<reference evidence="2 3" key="1">
    <citation type="submission" date="2019-06" db="EMBL/GenBank/DDBJ databases">
        <authorList>
            <person name="Palmer J.M."/>
        </authorList>
    </citation>
    <scope>NUCLEOTIDE SEQUENCE [LARGE SCALE GENOMIC DNA]</scope>
    <source>
        <strain evidence="2 3">TWF102</strain>
    </source>
</reference>
<name>A0A7C8JAI7_ORBOL</name>
<sequence>MYVHIKEEKEEKKRREKGRKKFSEKFCPIFSCHSLELELALEPPISSTAPQQHLVPSNDETLTPGNNHPIHRNDNGNHKTTSISTHICCDTNPPTNQKFRGFLYDRMTTNVNNLPLLFSFLSFPSLPLHHLHHLHPPPPPSSSTSRL</sequence>
<feature type="region of interest" description="Disordered" evidence="1">
    <location>
        <begin position="49"/>
        <end position="79"/>
    </location>
</feature>
<feature type="compositionally biased region" description="Polar residues" evidence="1">
    <location>
        <begin position="49"/>
        <end position="66"/>
    </location>
</feature>
<comment type="caution">
    <text evidence="2">The sequence shown here is derived from an EMBL/GenBank/DDBJ whole genome shotgun (WGS) entry which is preliminary data.</text>
</comment>
<dbReference type="Proteomes" id="UP000475325">
    <property type="component" value="Unassembled WGS sequence"/>
</dbReference>
<evidence type="ECO:0000313" key="3">
    <source>
        <dbReference type="Proteomes" id="UP000475325"/>
    </source>
</evidence>
<organism evidence="2 3">
    <name type="scientific">Orbilia oligospora</name>
    <name type="common">Nematode-trapping fungus</name>
    <name type="synonym">Arthrobotrys oligospora</name>
    <dbReference type="NCBI Taxonomy" id="2813651"/>
    <lineage>
        <taxon>Eukaryota</taxon>
        <taxon>Fungi</taxon>
        <taxon>Dikarya</taxon>
        <taxon>Ascomycota</taxon>
        <taxon>Pezizomycotina</taxon>
        <taxon>Orbiliomycetes</taxon>
        <taxon>Orbiliales</taxon>
        <taxon>Orbiliaceae</taxon>
        <taxon>Orbilia</taxon>
    </lineage>
</organism>
<evidence type="ECO:0000256" key="1">
    <source>
        <dbReference type="SAM" id="MobiDB-lite"/>
    </source>
</evidence>
<accession>A0A7C8JAI7</accession>
<dbReference type="AlphaFoldDB" id="A0A7C8JAI7"/>
<gene>
    <name evidence="2" type="ORF">TWF102_001387</name>
</gene>
<protein>
    <submittedName>
        <fullName evidence="2">Uncharacterized protein</fullName>
    </submittedName>
</protein>
<dbReference type="EMBL" id="WIQW01000012">
    <property type="protein sequence ID" value="KAF3106431.1"/>
    <property type="molecule type" value="Genomic_DNA"/>
</dbReference>